<evidence type="ECO:0000259" key="1">
    <source>
        <dbReference type="Pfam" id="PF00078"/>
    </source>
</evidence>
<sequence length="134" mass="15379">QTIKQLPNNKSSGIDGLTYEFYKLTEEQIVPILEKIFNQVLTLGMLPISWCKNMIILIPKKSTDLNNLDNWRLISLVNCDAKIFIKILATRLNEVCNFIISDHQQEFITGRSIADEALDILTVMKNQTDTTKQH</sequence>
<proteinExistence type="predicted"/>
<reference evidence="2" key="1">
    <citation type="submission" date="2021-06" db="EMBL/GenBank/DDBJ databases">
        <authorList>
            <person name="Kallberg Y."/>
            <person name="Tangrot J."/>
            <person name="Rosling A."/>
        </authorList>
    </citation>
    <scope>NUCLEOTIDE SEQUENCE</scope>
    <source>
        <strain evidence="2">FL130A</strain>
    </source>
</reference>
<name>A0A9N9NBU5_9GLOM</name>
<organism evidence="2 3">
    <name type="scientific">Ambispora leptoticha</name>
    <dbReference type="NCBI Taxonomy" id="144679"/>
    <lineage>
        <taxon>Eukaryota</taxon>
        <taxon>Fungi</taxon>
        <taxon>Fungi incertae sedis</taxon>
        <taxon>Mucoromycota</taxon>
        <taxon>Glomeromycotina</taxon>
        <taxon>Glomeromycetes</taxon>
        <taxon>Archaeosporales</taxon>
        <taxon>Ambisporaceae</taxon>
        <taxon>Ambispora</taxon>
    </lineage>
</organism>
<feature type="non-terminal residue" evidence="2">
    <location>
        <position position="1"/>
    </location>
</feature>
<evidence type="ECO:0000313" key="2">
    <source>
        <dbReference type="EMBL" id="CAG8719428.1"/>
    </source>
</evidence>
<protein>
    <submittedName>
        <fullName evidence="2">3842_t:CDS:1</fullName>
    </submittedName>
</protein>
<feature type="domain" description="Reverse transcriptase" evidence="1">
    <location>
        <begin position="58"/>
        <end position="125"/>
    </location>
</feature>
<evidence type="ECO:0000313" key="3">
    <source>
        <dbReference type="Proteomes" id="UP000789508"/>
    </source>
</evidence>
<dbReference type="Proteomes" id="UP000789508">
    <property type="component" value="Unassembled WGS sequence"/>
</dbReference>
<dbReference type="PANTHER" id="PTHR31635:SF196">
    <property type="entry name" value="REVERSE TRANSCRIPTASE DOMAIN-CONTAINING PROTEIN-RELATED"/>
    <property type="match status" value="1"/>
</dbReference>
<dbReference type="OrthoDB" id="5598377at2759"/>
<dbReference type="Pfam" id="PF00078">
    <property type="entry name" value="RVT_1"/>
    <property type="match status" value="1"/>
</dbReference>
<dbReference type="InterPro" id="IPR000477">
    <property type="entry name" value="RT_dom"/>
</dbReference>
<accession>A0A9N9NBU5</accession>
<keyword evidence="3" id="KW-1185">Reference proteome</keyword>
<comment type="caution">
    <text evidence="2">The sequence shown here is derived from an EMBL/GenBank/DDBJ whole genome shotgun (WGS) entry which is preliminary data.</text>
</comment>
<dbReference type="PANTHER" id="PTHR31635">
    <property type="entry name" value="REVERSE TRANSCRIPTASE DOMAIN-CONTAINING PROTEIN-RELATED"/>
    <property type="match status" value="1"/>
</dbReference>
<gene>
    <name evidence="2" type="ORF">ALEPTO_LOCUS12209</name>
</gene>
<dbReference type="AlphaFoldDB" id="A0A9N9NBU5"/>
<dbReference type="EMBL" id="CAJVPS010025605">
    <property type="protein sequence ID" value="CAG8719428.1"/>
    <property type="molecule type" value="Genomic_DNA"/>
</dbReference>